<dbReference type="Proteomes" id="UP001447188">
    <property type="component" value="Unassembled WGS sequence"/>
</dbReference>
<gene>
    <name evidence="4" type="ORF">Q9L58_007347</name>
</gene>
<feature type="signal peptide" evidence="3">
    <location>
        <begin position="1"/>
        <end position="18"/>
    </location>
</feature>
<dbReference type="EMBL" id="JBBBZM010000115">
    <property type="protein sequence ID" value="KAL0633743.1"/>
    <property type="molecule type" value="Genomic_DNA"/>
</dbReference>
<feature type="region of interest" description="Disordered" evidence="1">
    <location>
        <begin position="204"/>
        <end position="242"/>
    </location>
</feature>
<protein>
    <recommendedName>
        <fullName evidence="6">Integral membrane protein</fullName>
    </recommendedName>
</protein>
<feature type="compositionally biased region" description="Basic and acidic residues" evidence="1">
    <location>
        <begin position="228"/>
        <end position="238"/>
    </location>
</feature>
<feature type="transmembrane region" description="Helical" evidence="2">
    <location>
        <begin position="145"/>
        <end position="167"/>
    </location>
</feature>
<name>A0ABR3GD45_9PEZI</name>
<sequence>MRRVELFLLLFASTLIEAELLVFNETTGLPTCAYQCGALYNAQYECPPAGPEQVKCFCASKFVGWTVDGWVGCGEACTNGVEEGRVDTWINAICGGGGNDQGFSNSNTTNGNSTSIIGNVDTSEIASSAAAQAAKARNWWKKNCAFFILAFLVVTVPILSYAIAIPLRKWCKRQLIRHRPRSQAYMEDVGPYTSVFAPGGSRHSHLSTGVLPDPENVTPPPVASTRQESWEARVRDQFSPKQKKTWCWSKKI</sequence>
<organism evidence="4 5">
    <name type="scientific">Discina gigas</name>
    <dbReference type="NCBI Taxonomy" id="1032678"/>
    <lineage>
        <taxon>Eukaryota</taxon>
        <taxon>Fungi</taxon>
        <taxon>Dikarya</taxon>
        <taxon>Ascomycota</taxon>
        <taxon>Pezizomycotina</taxon>
        <taxon>Pezizomycetes</taxon>
        <taxon>Pezizales</taxon>
        <taxon>Discinaceae</taxon>
        <taxon>Discina</taxon>
    </lineage>
</organism>
<keyword evidence="2" id="KW-1133">Transmembrane helix</keyword>
<evidence type="ECO:0000256" key="1">
    <source>
        <dbReference type="SAM" id="MobiDB-lite"/>
    </source>
</evidence>
<evidence type="ECO:0008006" key="6">
    <source>
        <dbReference type="Google" id="ProtNLM"/>
    </source>
</evidence>
<proteinExistence type="predicted"/>
<keyword evidence="2" id="KW-0812">Transmembrane</keyword>
<reference evidence="4 5" key="1">
    <citation type="submission" date="2024-02" db="EMBL/GenBank/DDBJ databases">
        <title>Discinaceae phylogenomics.</title>
        <authorList>
            <person name="Dirks A.C."/>
            <person name="James T.Y."/>
        </authorList>
    </citation>
    <scope>NUCLEOTIDE SEQUENCE [LARGE SCALE GENOMIC DNA]</scope>
    <source>
        <strain evidence="4 5">ACD0624</strain>
    </source>
</reference>
<evidence type="ECO:0000256" key="3">
    <source>
        <dbReference type="SAM" id="SignalP"/>
    </source>
</evidence>
<evidence type="ECO:0000313" key="5">
    <source>
        <dbReference type="Proteomes" id="UP001447188"/>
    </source>
</evidence>
<evidence type="ECO:0000256" key="2">
    <source>
        <dbReference type="SAM" id="Phobius"/>
    </source>
</evidence>
<keyword evidence="5" id="KW-1185">Reference proteome</keyword>
<evidence type="ECO:0000313" key="4">
    <source>
        <dbReference type="EMBL" id="KAL0633743.1"/>
    </source>
</evidence>
<feature type="chain" id="PRO_5046420902" description="Integral membrane protein" evidence="3">
    <location>
        <begin position="19"/>
        <end position="252"/>
    </location>
</feature>
<accession>A0ABR3GD45</accession>
<comment type="caution">
    <text evidence="4">The sequence shown here is derived from an EMBL/GenBank/DDBJ whole genome shotgun (WGS) entry which is preliminary data.</text>
</comment>
<keyword evidence="2" id="KW-0472">Membrane</keyword>
<keyword evidence="3" id="KW-0732">Signal</keyword>